<protein>
    <recommendedName>
        <fullName evidence="9">TRAP transporter small permease protein</fullName>
    </recommendedName>
</protein>
<evidence type="ECO:0000256" key="6">
    <source>
        <dbReference type="ARBA" id="ARBA00022989"/>
    </source>
</evidence>
<gene>
    <name evidence="11" type="ORF">KDW95_21830</name>
</gene>
<evidence type="ECO:0000256" key="2">
    <source>
        <dbReference type="ARBA" id="ARBA00022448"/>
    </source>
</evidence>
<evidence type="ECO:0000259" key="10">
    <source>
        <dbReference type="Pfam" id="PF04290"/>
    </source>
</evidence>
<dbReference type="PANTHER" id="PTHR35011:SF2">
    <property type="entry name" value="2,3-DIKETO-L-GULONATE TRAP TRANSPORTER SMALL PERMEASE PROTEIN YIAM"/>
    <property type="match status" value="1"/>
</dbReference>
<keyword evidence="2 9" id="KW-0813">Transport</keyword>
<keyword evidence="12" id="KW-1185">Reference proteome</keyword>
<feature type="transmembrane region" description="Helical" evidence="9">
    <location>
        <begin position="118"/>
        <end position="140"/>
    </location>
</feature>
<comment type="subunit">
    <text evidence="9">The complex comprises the extracytoplasmic solute receptor protein and the two transmembrane proteins.</text>
</comment>
<comment type="subcellular location">
    <subcellularLocation>
        <location evidence="1 9">Cell inner membrane</location>
        <topology evidence="1 9">Multi-pass membrane protein</topology>
    </subcellularLocation>
</comment>
<evidence type="ECO:0000256" key="9">
    <source>
        <dbReference type="RuleBase" id="RU369079"/>
    </source>
</evidence>
<sequence length="205" mass="23453">MATLESNAKQDGISPDSGKILSGEAKGRVHMKAGKALYWAFQNIERFFIIVSYGSMTGIIFIEVIRRFLFNEQSAWSTTIPIYLFLWLAWMGASYNTLKRSHLRFTEMRERLSYGAQFGCLILDAVLWFVMGAVVIYFSVEQVYISYDNFSIVQGTDNVMQWWFYLATPCAWTLLLVRVSQNLASDYHDFRAGRPLAVQAATFGD</sequence>
<dbReference type="PANTHER" id="PTHR35011">
    <property type="entry name" value="2,3-DIKETO-L-GULONATE TRAP TRANSPORTER SMALL PERMEASE PROTEIN YIAM"/>
    <property type="match status" value="1"/>
</dbReference>
<keyword evidence="4 9" id="KW-0997">Cell inner membrane</keyword>
<name>A0ABY5HHL5_9GAMM</name>
<feature type="transmembrane region" description="Helical" evidence="9">
    <location>
        <begin position="80"/>
        <end position="98"/>
    </location>
</feature>
<dbReference type="EMBL" id="CP073347">
    <property type="protein sequence ID" value="UTW11851.1"/>
    <property type="molecule type" value="Genomic_DNA"/>
</dbReference>
<dbReference type="Proteomes" id="UP001058461">
    <property type="component" value="Chromosome"/>
</dbReference>
<organism evidence="11 12">
    <name type="scientific">Marinobacterium rhizophilum</name>
    <dbReference type="NCBI Taxonomy" id="420402"/>
    <lineage>
        <taxon>Bacteria</taxon>
        <taxon>Pseudomonadati</taxon>
        <taxon>Pseudomonadota</taxon>
        <taxon>Gammaproteobacteria</taxon>
        <taxon>Oceanospirillales</taxon>
        <taxon>Oceanospirillaceae</taxon>
        <taxon>Marinobacterium</taxon>
    </lineage>
</organism>
<keyword evidence="5 9" id="KW-0812">Transmembrane</keyword>
<evidence type="ECO:0000256" key="7">
    <source>
        <dbReference type="ARBA" id="ARBA00023136"/>
    </source>
</evidence>
<evidence type="ECO:0000256" key="3">
    <source>
        <dbReference type="ARBA" id="ARBA00022475"/>
    </source>
</evidence>
<reference evidence="11" key="1">
    <citation type="submission" date="2021-04" db="EMBL/GenBank/DDBJ databases">
        <title>Oceanospirillales bacteria with DddD are important DMSP degraders in coastal seawater.</title>
        <authorList>
            <person name="Liu J."/>
        </authorList>
    </citation>
    <scope>NUCLEOTIDE SEQUENCE</scope>
    <source>
        <strain evidence="11">D13-1</strain>
    </source>
</reference>
<dbReference type="InterPro" id="IPR007387">
    <property type="entry name" value="TRAP_DctQ"/>
</dbReference>
<comment type="function">
    <text evidence="9">Part of the tripartite ATP-independent periplasmic (TRAP) transport system.</text>
</comment>
<dbReference type="Pfam" id="PF04290">
    <property type="entry name" value="DctQ"/>
    <property type="match status" value="1"/>
</dbReference>
<dbReference type="InterPro" id="IPR055348">
    <property type="entry name" value="DctQ"/>
</dbReference>
<keyword evidence="3" id="KW-1003">Cell membrane</keyword>
<evidence type="ECO:0000256" key="4">
    <source>
        <dbReference type="ARBA" id="ARBA00022519"/>
    </source>
</evidence>
<dbReference type="RefSeq" id="WP_255853893.1">
    <property type="nucleotide sequence ID" value="NZ_CP073347.1"/>
</dbReference>
<evidence type="ECO:0000256" key="5">
    <source>
        <dbReference type="ARBA" id="ARBA00022692"/>
    </source>
</evidence>
<keyword evidence="6 9" id="KW-1133">Transmembrane helix</keyword>
<comment type="similarity">
    <text evidence="8 9">Belongs to the TRAP transporter small permease family.</text>
</comment>
<keyword evidence="7 9" id="KW-0472">Membrane</keyword>
<evidence type="ECO:0000313" key="12">
    <source>
        <dbReference type="Proteomes" id="UP001058461"/>
    </source>
</evidence>
<feature type="domain" description="Tripartite ATP-independent periplasmic transporters DctQ component" evidence="10">
    <location>
        <begin position="56"/>
        <end position="186"/>
    </location>
</feature>
<evidence type="ECO:0000256" key="1">
    <source>
        <dbReference type="ARBA" id="ARBA00004429"/>
    </source>
</evidence>
<evidence type="ECO:0000256" key="8">
    <source>
        <dbReference type="ARBA" id="ARBA00038436"/>
    </source>
</evidence>
<evidence type="ECO:0000313" key="11">
    <source>
        <dbReference type="EMBL" id="UTW11851.1"/>
    </source>
</evidence>
<feature type="transmembrane region" description="Helical" evidence="9">
    <location>
        <begin position="47"/>
        <end position="68"/>
    </location>
</feature>
<feature type="transmembrane region" description="Helical" evidence="9">
    <location>
        <begin position="160"/>
        <end position="177"/>
    </location>
</feature>
<accession>A0ABY5HHL5</accession>
<proteinExistence type="inferred from homology"/>